<dbReference type="PANTHER" id="PTHR37984:SF5">
    <property type="entry name" value="PROTEIN NYNRIN-LIKE"/>
    <property type="match status" value="1"/>
</dbReference>
<proteinExistence type="predicted"/>
<dbReference type="SUPFAM" id="SSF56672">
    <property type="entry name" value="DNA/RNA polymerases"/>
    <property type="match status" value="1"/>
</dbReference>
<evidence type="ECO:0008006" key="3">
    <source>
        <dbReference type="Google" id="ProtNLM"/>
    </source>
</evidence>
<evidence type="ECO:0000313" key="2">
    <source>
        <dbReference type="Proteomes" id="UP001274896"/>
    </source>
</evidence>
<accession>A0AAE0QQ74</accession>
<sequence>MKNGSVGPTFGCFCCRGLGHQDTVVVSALVDSGVAINLIDQHLVEELRLATRPSETPLRVMVVDNRPIWNCLITCQTIPLILQDLIDHYVITYSDYILIYSASYDDHISHVTTVLTRLLCHHEKCEFHKDSITLLGYMISKRGVEMDCREVRVVTDWPELTNVKELQ</sequence>
<gene>
    <name evidence="1" type="ORF">QTP70_011223</name>
</gene>
<dbReference type="Gene3D" id="3.30.70.270">
    <property type="match status" value="1"/>
</dbReference>
<protein>
    <recommendedName>
        <fullName evidence="3">Reverse transcriptase domain-containing protein</fullName>
    </recommendedName>
</protein>
<keyword evidence="2" id="KW-1185">Reference proteome</keyword>
<comment type="caution">
    <text evidence="1">The sequence shown here is derived from an EMBL/GenBank/DDBJ whole genome shotgun (WGS) entry which is preliminary data.</text>
</comment>
<dbReference type="CDD" id="cd00303">
    <property type="entry name" value="retropepsin_like"/>
    <property type="match status" value="1"/>
</dbReference>
<dbReference type="AlphaFoldDB" id="A0AAE0QQ74"/>
<dbReference type="InterPro" id="IPR050951">
    <property type="entry name" value="Retrovirus_Pol_polyprotein"/>
</dbReference>
<reference evidence="1" key="1">
    <citation type="submission" date="2023-06" db="EMBL/GenBank/DDBJ databases">
        <title>Male Hemibagrus guttatus genome.</title>
        <authorList>
            <person name="Bian C."/>
        </authorList>
    </citation>
    <scope>NUCLEOTIDE SEQUENCE</scope>
    <source>
        <strain evidence="1">Male_cb2023</strain>
        <tissue evidence="1">Muscle</tissue>
    </source>
</reference>
<evidence type="ECO:0000313" key="1">
    <source>
        <dbReference type="EMBL" id="KAK3528779.1"/>
    </source>
</evidence>
<dbReference type="EMBL" id="JAUCMX010000012">
    <property type="protein sequence ID" value="KAK3528779.1"/>
    <property type="molecule type" value="Genomic_DNA"/>
</dbReference>
<dbReference type="InterPro" id="IPR043502">
    <property type="entry name" value="DNA/RNA_pol_sf"/>
</dbReference>
<dbReference type="InterPro" id="IPR043128">
    <property type="entry name" value="Rev_trsase/Diguanyl_cyclase"/>
</dbReference>
<dbReference type="Proteomes" id="UP001274896">
    <property type="component" value="Unassembled WGS sequence"/>
</dbReference>
<dbReference type="PANTHER" id="PTHR37984">
    <property type="entry name" value="PROTEIN CBG26694"/>
    <property type="match status" value="1"/>
</dbReference>
<organism evidence="1 2">
    <name type="scientific">Hemibagrus guttatus</name>
    <dbReference type="NCBI Taxonomy" id="175788"/>
    <lineage>
        <taxon>Eukaryota</taxon>
        <taxon>Metazoa</taxon>
        <taxon>Chordata</taxon>
        <taxon>Craniata</taxon>
        <taxon>Vertebrata</taxon>
        <taxon>Euteleostomi</taxon>
        <taxon>Actinopterygii</taxon>
        <taxon>Neopterygii</taxon>
        <taxon>Teleostei</taxon>
        <taxon>Ostariophysi</taxon>
        <taxon>Siluriformes</taxon>
        <taxon>Bagridae</taxon>
        <taxon>Hemibagrus</taxon>
    </lineage>
</organism>
<name>A0AAE0QQ74_9TELE</name>